<dbReference type="RefSeq" id="WP_275594718.1">
    <property type="nucleotide sequence ID" value="NZ_CP102381.1"/>
</dbReference>
<name>A0ABY8CCR7_9GAMM</name>
<sequence length="103" mass="11328">MKKLAQFDNLLKPNQLSRFISGLILLFVFSQTAGLLHAEIHPFHEHEASCDVFDNLGQPLDSPANFIPNLASPAPLIPQSIQVHSVFESPYIPVFLGRAPPVA</sequence>
<reference evidence="1 2" key="1">
    <citation type="submission" date="2022-06" db="EMBL/GenBank/DDBJ databases">
        <title>Thiomicrohabdus sp. nov, an obligately chemolithoautotrophic, sulfur-oxidizing bacterium isolated from beach of Guanyin Mountain. Amoy.</title>
        <authorList>
            <person name="Zhu H."/>
        </authorList>
    </citation>
    <scope>NUCLEOTIDE SEQUENCE [LARGE SCALE GENOMIC DNA]</scope>
    <source>
        <strain evidence="1 2">XGS-01</strain>
    </source>
</reference>
<proteinExistence type="predicted"/>
<dbReference type="EMBL" id="CP102381">
    <property type="protein sequence ID" value="WEJ62460.1"/>
    <property type="molecule type" value="Genomic_DNA"/>
</dbReference>
<evidence type="ECO:0000313" key="2">
    <source>
        <dbReference type="Proteomes" id="UP001222275"/>
    </source>
</evidence>
<keyword evidence="2" id="KW-1185">Reference proteome</keyword>
<gene>
    <name evidence="1" type="ORF">NR989_10655</name>
</gene>
<evidence type="ECO:0000313" key="1">
    <source>
        <dbReference type="EMBL" id="WEJ62460.1"/>
    </source>
</evidence>
<organism evidence="1 2">
    <name type="scientific">Thiomicrorhabdus lithotrophica</name>
    <dbReference type="NCBI Taxonomy" id="2949997"/>
    <lineage>
        <taxon>Bacteria</taxon>
        <taxon>Pseudomonadati</taxon>
        <taxon>Pseudomonadota</taxon>
        <taxon>Gammaproteobacteria</taxon>
        <taxon>Thiotrichales</taxon>
        <taxon>Piscirickettsiaceae</taxon>
        <taxon>Thiomicrorhabdus</taxon>
    </lineage>
</organism>
<protein>
    <submittedName>
        <fullName evidence="1">Uncharacterized protein</fullName>
    </submittedName>
</protein>
<accession>A0ABY8CCR7</accession>
<dbReference type="Proteomes" id="UP001222275">
    <property type="component" value="Chromosome"/>
</dbReference>